<dbReference type="EMBL" id="GGEC01064439">
    <property type="protein sequence ID" value="MBX44923.1"/>
    <property type="molecule type" value="Transcribed_RNA"/>
</dbReference>
<organism evidence="1">
    <name type="scientific">Rhizophora mucronata</name>
    <name type="common">Asiatic mangrove</name>
    <dbReference type="NCBI Taxonomy" id="61149"/>
    <lineage>
        <taxon>Eukaryota</taxon>
        <taxon>Viridiplantae</taxon>
        <taxon>Streptophyta</taxon>
        <taxon>Embryophyta</taxon>
        <taxon>Tracheophyta</taxon>
        <taxon>Spermatophyta</taxon>
        <taxon>Magnoliopsida</taxon>
        <taxon>eudicotyledons</taxon>
        <taxon>Gunneridae</taxon>
        <taxon>Pentapetalae</taxon>
        <taxon>rosids</taxon>
        <taxon>fabids</taxon>
        <taxon>Malpighiales</taxon>
        <taxon>Rhizophoraceae</taxon>
        <taxon>Rhizophora</taxon>
    </lineage>
</organism>
<dbReference type="AlphaFoldDB" id="A0A2P2NR23"/>
<accession>A0A2P2NR23</accession>
<reference evidence="1" key="1">
    <citation type="submission" date="2018-02" db="EMBL/GenBank/DDBJ databases">
        <title>Rhizophora mucronata_Transcriptome.</title>
        <authorList>
            <person name="Meera S.P."/>
            <person name="Sreeshan A."/>
            <person name="Augustine A."/>
        </authorList>
    </citation>
    <scope>NUCLEOTIDE SEQUENCE</scope>
    <source>
        <tissue evidence="1">Leaf</tissue>
    </source>
</reference>
<name>A0A2P2NR23_RHIMU</name>
<proteinExistence type="predicted"/>
<protein>
    <submittedName>
        <fullName evidence="1">Uncharacterized protein</fullName>
    </submittedName>
</protein>
<evidence type="ECO:0000313" key="1">
    <source>
        <dbReference type="EMBL" id="MBX44923.1"/>
    </source>
</evidence>
<sequence>MHGQQGTVTQQYYVLLVTLRTATCEQYFFYQSYCVWPSSRIQFLLLHASILFRIVLIFH</sequence>